<reference evidence="5" key="1">
    <citation type="submission" date="2017-04" db="EMBL/GenBank/DDBJ databases">
        <authorList>
            <person name="Varghese N."/>
            <person name="Submissions S."/>
        </authorList>
    </citation>
    <scope>NUCLEOTIDE SEQUENCE [LARGE SCALE GENOMIC DNA]</scope>
    <source>
        <strain evidence="5">DSM 16512</strain>
    </source>
</reference>
<proteinExistence type="predicted"/>
<evidence type="ECO:0000313" key="5">
    <source>
        <dbReference type="Proteomes" id="UP000192602"/>
    </source>
</evidence>
<dbReference type="AlphaFoldDB" id="A0A1W1WS13"/>
<protein>
    <submittedName>
        <fullName evidence="4">Flagellar biosynthesis protein FlhG</fullName>
    </submittedName>
</protein>
<keyword evidence="1 3" id="KW-0547">Nucleotide-binding</keyword>
<dbReference type="STRING" id="1069081.SAMN05660197_0909"/>
<evidence type="ECO:0000256" key="1">
    <source>
        <dbReference type="ARBA" id="ARBA00022741"/>
    </source>
</evidence>
<dbReference type="EMBL" id="FWWZ01000001">
    <property type="protein sequence ID" value="SMC09111.1"/>
    <property type="molecule type" value="Genomic_DNA"/>
</dbReference>
<accession>A0A1W1WS13</accession>
<dbReference type="InterPro" id="IPR025501">
    <property type="entry name" value="MinD_FleN"/>
</dbReference>
<evidence type="ECO:0000256" key="2">
    <source>
        <dbReference type="ARBA" id="ARBA00022840"/>
    </source>
</evidence>
<dbReference type="InterPro" id="IPR027417">
    <property type="entry name" value="P-loop_NTPase"/>
</dbReference>
<keyword evidence="4" id="KW-0966">Cell projection</keyword>
<evidence type="ECO:0000313" key="4">
    <source>
        <dbReference type="EMBL" id="SMC09111.1"/>
    </source>
</evidence>
<sequence>MRFVTITSGKGGVGKSTLAANISYLLSIYGYKTAIFDADVGLANQDIIFNVKPQNTILDVLKGDANFEDIVVQLNNNLYLIPGESGEEIFQYKNSDILEKFFAGVEKFNDFDFLIIDTGAGIGEYVQSFIKAATDTIVVTIPDPSAIMDAYSMIKYTLKVKSEIYLVVNRTKSAKEAHEIFVKLESVAKKHIDSNAHLEFLGYVEKSNLIEEASKRREIVVQSYASSIPAIEIANIVKKLTNSLTKDGEHIKETPNIAIFFKRLLQQI</sequence>
<dbReference type="GO" id="GO:0005829">
    <property type="term" value="C:cytosol"/>
    <property type="evidence" value="ECO:0007669"/>
    <property type="project" value="TreeGrafter"/>
</dbReference>
<dbReference type="GO" id="GO:0051782">
    <property type="term" value="P:negative regulation of cell division"/>
    <property type="evidence" value="ECO:0007669"/>
    <property type="project" value="TreeGrafter"/>
</dbReference>
<dbReference type="PANTHER" id="PTHR43384:SF4">
    <property type="entry name" value="CELLULOSE BIOSYNTHESIS PROTEIN BCSQ-RELATED"/>
    <property type="match status" value="1"/>
</dbReference>
<keyword evidence="2 3" id="KW-0067">ATP-binding</keyword>
<dbReference type="GO" id="GO:0016887">
    <property type="term" value="F:ATP hydrolysis activity"/>
    <property type="evidence" value="ECO:0007669"/>
    <property type="project" value="TreeGrafter"/>
</dbReference>
<dbReference type="GO" id="GO:0005524">
    <property type="term" value="F:ATP binding"/>
    <property type="evidence" value="ECO:0007669"/>
    <property type="project" value="UniProtKB-KW"/>
</dbReference>
<keyword evidence="4" id="KW-0282">Flagellum</keyword>
<dbReference type="GO" id="GO:0009898">
    <property type="term" value="C:cytoplasmic side of plasma membrane"/>
    <property type="evidence" value="ECO:0007669"/>
    <property type="project" value="TreeGrafter"/>
</dbReference>
<organism evidence="4 5">
    <name type="scientific">Nitratiruptor tergarcus DSM 16512</name>
    <dbReference type="NCBI Taxonomy" id="1069081"/>
    <lineage>
        <taxon>Bacteria</taxon>
        <taxon>Pseudomonadati</taxon>
        <taxon>Campylobacterota</taxon>
        <taxon>Epsilonproteobacteria</taxon>
        <taxon>Nautiliales</taxon>
        <taxon>Nitratiruptoraceae</taxon>
        <taxon>Nitratiruptor</taxon>
    </lineage>
</organism>
<dbReference type="Gene3D" id="3.40.50.300">
    <property type="entry name" value="P-loop containing nucleotide triphosphate hydrolases"/>
    <property type="match status" value="1"/>
</dbReference>
<dbReference type="InterPro" id="IPR050625">
    <property type="entry name" value="ParA/MinD_ATPase"/>
</dbReference>
<keyword evidence="4" id="KW-0969">Cilium</keyword>
<dbReference type="PANTHER" id="PTHR43384">
    <property type="entry name" value="SEPTUM SITE-DETERMINING PROTEIN MIND HOMOLOG, CHLOROPLASTIC-RELATED"/>
    <property type="match status" value="1"/>
</dbReference>
<dbReference type="RefSeq" id="WP_084275360.1">
    <property type="nucleotide sequence ID" value="NZ_AP026671.1"/>
</dbReference>
<gene>
    <name evidence="4" type="ORF">SAMN05660197_0909</name>
</gene>
<dbReference type="InterPro" id="IPR033756">
    <property type="entry name" value="YlxH/NBP35"/>
</dbReference>
<evidence type="ECO:0000256" key="3">
    <source>
        <dbReference type="PIRSR" id="PIRSR003092-1"/>
    </source>
</evidence>
<dbReference type="Proteomes" id="UP000192602">
    <property type="component" value="Unassembled WGS sequence"/>
</dbReference>
<dbReference type="PIRSF" id="PIRSF003092">
    <property type="entry name" value="MinD"/>
    <property type="match status" value="1"/>
</dbReference>
<dbReference type="OrthoDB" id="9773088at2"/>
<dbReference type="SUPFAM" id="SSF52540">
    <property type="entry name" value="P-loop containing nucleoside triphosphate hydrolases"/>
    <property type="match status" value="1"/>
</dbReference>
<keyword evidence="5" id="KW-1185">Reference proteome</keyword>
<dbReference type="Pfam" id="PF10609">
    <property type="entry name" value="ParA"/>
    <property type="match status" value="1"/>
</dbReference>
<name>A0A1W1WS13_9BACT</name>
<feature type="binding site" evidence="3">
    <location>
        <begin position="10"/>
        <end position="17"/>
    </location>
    <ligand>
        <name>ATP</name>
        <dbReference type="ChEBI" id="CHEBI:30616"/>
    </ligand>
</feature>